<sequence>MSGSRWLYISNDLKVHKVPNPKNSKFKPIKELAGQEVLKVLLYYETFEKKPSKLLLLEFDRVTLDSEGSYELTQKEMEKALYNFNQFGFATPEELAQQDEPLSLPLAPVLPTDQEKKTLYKYLKENINTLSHDAPYIMEERISALKRIHKEHIELIKKAVKLK</sequence>
<dbReference type="RefSeq" id="WP_090921912.1">
    <property type="nucleotide sequence ID" value="NZ_FMVM01000011.1"/>
</dbReference>
<evidence type="ECO:0000313" key="2">
    <source>
        <dbReference type="Proteomes" id="UP000198538"/>
    </source>
</evidence>
<gene>
    <name evidence="1" type="ORF">SAMN05720606_11170</name>
</gene>
<protein>
    <submittedName>
        <fullName evidence="1">Uncharacterized protein</fullName>
    </submittedName>
</protein>
<dbReference type="STRING" id="582692.SAMN05720606_11170"/>
<evidence type="ECO:0000313" key="1">
    <source>
        <dbReference type="EMBL" id="SCY87967.1"/>
    </source>
</evidence>
<reference evidence="2" key="1">
    <citation type="submission" date="2016-10" db="EMBL/GenBank/DDBJ databases">
        <authorList>
            <person name="Varghese N."/>
            <person name="Submissions S."/>
        </authorList>
    </citation>
    <scope>NUCLEOTIDE SEQUENCE [LARGE SCALE GENOMIC DNA]</scope>
    <source>
        <strain evidence="2">BL9</strain>
    </source>
</reference>
<name>A0A1G5JI21_9BACL</name>
<dbReference type="Proteomes" id="UP000198538">
    <property type="component" value="Unassembled WGS sequence"/>
</dbReference>
<proteinExistence type="predicted"/>
<dbReference type="EMBL" id="FMVM01000011">
    <property type="protein sequence ID" value="SCY87967.1"/>
    <property type="molecule type" value="Genomic_DNA"/>
</dbReference>
<keyword evidence="2" id="KW-1185">Reference proteome</keyword>
<organism evidence="1 2">
    <name type="scientific">Paenibacillus polysaccharolyticus</name>
    <dbReference type="NCBI Taxonomy" id="582692"/>
    <lineage>
        <taxon>Bacteria</taxon>
        <taxon>Bacillati</taxon>
        <taxon>Bacillota</taxon>
        <taxon>Bacilli</taxon>
        <taxon>Bacillales</taxon>
        <taxon>Paenibacillaceae</taxon>
        <taxon>Paenibacillus</taxon>
    </lineage>
</organism>
<dbReference type="AlphaFoldDB" id="A0A1G5JI21"/>
<accession>A0A1G5JI21</accession>